<gene>
    <name evidence="5" type="ORF">GCM10009533_68580</name>
</gene>
<dbReference type="PROSITE" id="PS51755">
    <property type="entry name" value="OMPR_PHOB"/>
    <property type="match status" value="1"/>
</dbReference>
<dbReference type="SUPFAM" id="SSF46894">
    <property type="entry name" value="C-terminal effector domain of the bipartite response regulators"/>
    <property type="match status" value="1"/>
</dbReference>
<dbReference type="InterPro" id="IPR011990">
    <property type="entry name" value="TPR-like_helical_dom_sf"/>
</dbReference>
<dbReference type="InterPro" id="IPR036388">
    <property type="entry name" value="WH-like_DNA-bd_sf"/>
</dbReference>
<dbReference type="Gene3D" id="1.10.10.10">
    <property type="entry name" value="Winged helix-like DNA-binding domain superfamily/Winged helix DNA-binding domain"/>
    <property type="match status" value="1"/>
</dbReference>
<accession>A0ABN1EA51</accession>
<evidence type="ECO:0000256" key="2">
    <source>
        <dbReference type="ARBA" id="ARBA00023125"/>
    </source>
</evidence>
<dbReference type="InterPro" id="IPR005158">
    <property type="entry name" value="BTAD"/>
</dbReference>
<dbReference type="Gene3D" id="1.25.40.10">
    <property type="entry name" value="Tetratricopeptide repeat domain"/>
    <property type="match status" value="3"/>
</dbReference>
<dbReference type="Pfam" id="PF25872">
    <property type="entry name" value="HTH_77"/>
    <property type="match status" value="1"/>
</dbReference>
<dbReference type="SUPFAM" id="SSF48452">
    <property type="entry name" value="TPR-like"/>
    <property type="match status" value="3"/>
</dbReference>
<evidence type="ECO:0000313" key="5">
    <source>
        <dbReference type="EMBL" id="GAA0562217.1"/>
    </source>
</evidence>
<dbReference type="EMBL" id="BAAAGS010000096">
    <property type="protein sequence ID" value="GAA0562217.1"/>
    <property type="molecule type" value="Genomic_DNA"/>
</dbReference>
<dbReference type="Proteomes" id="UP001500729">
    <property type="component" value="Unassembled WGS sequence"/>
</dbReference>
<feature type="DNA-binding region" description="OmpR/PhoB-type" evidence="3">
    <location>
        <begin position="1"/>
        <end position="96"/>
    </location>
</feature>
<dbReference type="InterPro" id="IPR058852">
    <property type="entry name" value="HTH_77"/>
</dbReference>
<dbReference type="Pfam" id="PF00486">
    <property type="entry name" value="Trans_reg_C"/>
    <property type="match status" value="1"/>
</dbReference>
<dbReference type="CDD" id="cd15831">
    <property type="entry name" value="BTAD"/>
    <property type="match status" value="1"/>
</dbReference>
<dbReference type="InterPro" id="IPR001867">
    <property type="entry name" value="OmpR/PhoB-type_DNA-bd"/>
</dbReference>
<dbReference type="SMART" id="SM00862">
    <property type="entry name" value="Trans_reg_C"/>
    <property type="match status" value="1"/>
</dbReference>
<dbReference type="PANTHER" id="PTHR47691">
    <property type="entry name" value="REGULATOR-RELATED"/>
    <property type="match status" value="1"/>
</dbReference>
<dbReference type="InterPro" id="IPR027417">
    <property type="entry name" value="P-loop_NTPase"/>
</dbReference>
<evidence type="ECO:0000259" key="4">
    <source>
        <dbReference type="PROSITE" id="PS51755"/>
    </source>
</evidence>
<proteinExistence type="inferred from homology"/>
<dbReference type="InterPro" id="IPR016032">
    <property type="entry name" value="Sig_transdc_resp-reg_C-effctor"/>
</dbReference>
<name>A0ABN1EA51_SACER</name>
<protein>
    <submittedName>
        <fullName evidence="5">BTAD domain-containing putative transcriptional regulator</fullName>
    </submittedName>
</protein>
<dbReference type="RefSeq" id="WP_009950789.1">
    <property type="nucleotide sequence ID" value="NZ_BAAAGS010000096.1"/>
</dbReference>
<keyword evidence="6" id="KW-1185">Reference proteome</keyword>
<sequence length="1057" mass="113779">MRFGVLGPLAAWAADGRPVRVPEAKVRALLASLLVDPGRVVSVDRLADRLWGERLPRNPANTIQTKISQLRRVLDAAEPGARDLVGHQPPGYVLHVDDESLDARRFESLTERARAAADPRERVALLTDALALWRGPVLADFADAPFAAPLARRLEEQRLVAEEDRAQARLDLGEHDVLAGELAELVAAHPLRERLRAVQMRALYRAGRQSEALDAYLDLRERLDRELGLEPGPEISALHGSILRQDAALEVRPARRTNLPAPLTELVGRDDAVAAVRSLVSGARLVTLTGPGGVGKTGLAVEVARSLEAADGVWLVEFAGLERQVGAGPDSLDEWGVAVVTAALDIRDEAAGASADRLTDVLRGKDVVLLLDNCEQVVEPVAALVARLLRAAPGLRVLATGQVPLGLTGEVVWTVPPLEVPGADVVAAAEVGRFSAVRLFLARAAAARPGVALDSGNAAAVAAICRRLDGIPLALELAATRVRALGVGDLLSRLDDRFGLLTTGPRDAPARQRTLRAVIDWSWEPLGEAERTVLRRLAVHADGCTLAAAEAVCSGDGVRPEDVLDVLARLVDRSLVVSQPGRTGQRYRLLESVAAYCLDRLREAGELEAVRLRHARHHLVAAERAEPLLRGPHQRARLDELDAEAANLRSALDTFVEHGEAGAALRLARALTWFWFLRGRFCEACRALRGALSVPGASRSRRGEVAVWAAGLAVLGGDPVDEEAFGQAAGIADPGARSRALWFAGYVRSTIGDMAAGRRFTDAALRDFEALGDKWGIAAALADRTSQALGAGDLAAADRAARRSAELFDELGDRWGQLQASFARGVLAETFGDHERARRLHSEGLHKARELELWPEVSYQLTWLGRNALLTGDHALAREHHERAAEIARDRGFRAGELYAVTGLALGARREGDLDLAEHHLDEVLRWYRDSAFEPSSTLVHAEFGFVAELRGDAERAAEHHHRGFELALQLGDSRAVALAMEGLAGAEALAGRHARAARLLGAAARARESVGTPLIPAESADVDRITAAARAELGDELFAAEFERGAQSSPEEFRRR</sequence>
<reference evidence="5 6" key="1">
    <citation type="journal article" date="2019" name="Int. J. Syst. Evol. Microbiol.">
        <title>The Global Catalogue of Microorganisms (GCM) 10K type strain sequencing project: providing services to taxonomists for standard genome sequencing and annotation.</title>
        <authorList>
            <consortium name="The Broad Institute Genomics Platform"/>
            <consortium name="The Broad Institute Genome Sequencing Center for Infectious Disease"/>
            <person name="Wu L."/>
            <person name="Ma J."/>
        </authorList>
    </citation>
    <scope>NUCLEOTIDE SEQUENCE [LARGE SCALE GENOMIC DNA]</scope>
    <source>
        <strain evidence="5 6">JCM 10303</strain>
    </source>
</reference>
<dbReference type="PRINTS" id="PR00364">
    <property type="entry name" value="DISEASERSIST"/>
</dbReference>
<organism evidence="5 6">
    <name type="scientific">Saccharopolyspora erythraea</name>
    <name type="common">Streptomyces erythraeus</name>
    <dbReference type="NCBI Taxonomy" id="1836"/>
    <lineage>
        <taxon>Bacteria</taxon>
        <taxon>Bacillati</taxon>
        <taxon>Actinomycetota</taxon>
        <taxon>Actinomycetes</taxon>
        <taxon>Pseudonocardiales</taxon>
        <taxon>Pseudonocardiaceae</taxon>
        <taxon>Saccharopolyspora</taxon>
    </lineage>
</organism>
<dbReference type="Pfam" id="PF03704">
    <property type="entry name" value="BTAD"/>
    <property type="match status" value="1"/>
</dbReference>
<evidence type="ECO:0000256" key="1">
    <source>
        <dbReference type="ARBA" id="ARBA00005820"/>
    </source>
</evidence>
<comment type="caution">
    <text evidence="5">The sequence shown here is derived from an EMBL/GenBank/DDBJ whole genome shotgun (WGS) entry which is preliminary data.</text>
</comment>
<comment type="similarity">
    <text evidence="1">Belongs to the AfsR/DnrI/RedD regulatory family.</text>
</comment>
<dbReference type="SMART" id="SM01043">
    <property type="entry name" value="BTAD"/>
    <property type="match status" value="1"/>
</dbReference>
<feature type="domain" description="OmpR/PhoB-type" evidence="4">
    <location>
        <begin position="1"/>
        <end position="96"/>
    </location>
</feature>
<evidence type="ECO:0000313" key="6">
    <source>
        <dbReference type="Proteomes" id="UP001500729"/>
    </source>
</evidence>
<evidence type="ECO:0000256" key="3">
    <source>
        <dbReference type="PROSITE-ProRule" id="PRU01091"/>
    </source>
</evidence>
<keyword evidence="2 3" id="KW-0238">DNA-binding</keyword>
<dbReference type="SUPFAM" id="SSF52540">
    <property type="entry name" value="P-loop containing nucleoside triphosphate hydrolases"/>
    <property type="match status" value="1"/>
</dbReference>
<dbReference type="PANTHER" id="PTHR47691:SF3">
    <property type="entry name" value="HTH-TYPE TRANSCRIPTIONAL REGULATOR RV0890C-RELATED"/>
    <property type="match status" value="1"/>
</dbReference>